<dbReference type="AlphaFoldDB" id="A0A0R2UGK6"/>
<evidence type="ECO:0000259" key="10">
    <source>
        <dbReference type="Pfam" id="PF01266"/>
    </source>
</evidence>
<dbReference type="InterPro" id="IPR006076">
    <property type="entry name" value="FAD-dep_OxRdtase"/>
</dbReference>
<evidence type="ECO:0000256" key="8">
    <source>
        <dbReference type="ARBA" id="ARBA00023002"/>
    </source>
</evidence>
<name>A0A0R2UGK6_9GAMM</name>
<keyword evidence="5" id="KW-0949">S-adenosyl-L-methionine</keyword>
<dbReference type="Gene3D" id="3.30.9.10">
    <property type="entry name" value="D-Amino Acid Oxidase, subunit A, domain 2"/>
    <property type="match status" value="1"/>
</dbReference>
<keyword evidence="2" id="KW-0489">Methyltransferase</keyword>
<dbReference type="InterPro" id="IPR017610">
    <property type="entry name" value="tRNA_S-uridine_synth_MnmC_C"/>
</dbReference>
<evidence type="ECO:0000256" key="9">
    <source>
        <dbReference type="ARBA" id="ARBA00023268"/>
    </source>
</evidence>
<evidence type="ECO:0000313" key="12">
    <source>
        <dbReference type="Proteomes" id="UP000051213"/>
    </source>
</evidence>
<dbReference type="PROSITE" id="PS51257">
    <property type="entry name" value="PROKAR_LIPOPROTEIN"/>
    <property type="match status" value="1"/>
</dbReference>
<proteinExistence type="predicted"/>
<dbReference type="InterPro" id="IPR036188">
    <property type="entry name" value="FAD/NAD-bd_sf"/>
</dbReference>
<dbReference type="Pfam" id="PF01266">
    <property type="entry name" value="DAO"/>
    <property type="match status" value="1"/>
</dbReference>
<dbReference type="PANTHER" id="PTHR13847">
    <property type="entry name" value="SARCOSINE DEHYDROGENASE-RELATED"/>
    <property type="match status" value="1"/>
</dbReference>
<keyword evidence="1" id="KW-0963">Cytoplasm</keyword>
<reference evidence="11 12" key="1">
    <citation type="submission" date="2015-10" db="EMBL/GenBank/DDBJ databases">
        <title>Metagenome-Assembled Genomes uncover a global brackish microbiome.</title>
        <authorList>
            <person name="Hugerth L.W."/>
            <person name="Larsson J."/>
            <person name="Alneberg J."/>
            <person name="Lindh M.V."/>
            <person name="Legrand C."/>
            <person name="Pinhassi J."/>
            <person name="Andersson A.F."/>
        </authorList>
    </citation>
    <scope>NUCLEOTIDE SEQUENCE [LARGE SCALE GENOMIC DNA]</scope>
    <source>
        <strain evidence="11">BACL26 MAG-121220-bin70</strain>
    </source>
</reference>
<evidence type="ECO:0000256" key="1">
    <source>
        <dbReference type="ARBA" id="ARBA00022490"/>
    </source>
</evidence>
<dbReference type="GO" id="GO:0008168">
    <property type="term" value="F:methyltransferase activity"/>
    <property type="evidence" value="ECO:0007669"/>
    <property type="project" value="UniProtKB-KW"/>
</dbReference>
<evidence type="ECO:0000256" key="4">
    <source>
        <dbReference type="ARBA" id="ARBA00022679"/>
    </source>
</evidence>
<keyword evidence="4" id="KW-0808">Transferase</keyword>
<dbReference type="NCBIfam" id="TIGR03197">
    <property type="entry name" value="MnmC_Cterm"/>
    <property type="match status" value="1"/>
</dbReference>
<evidence type="ECO:0000256" key="5">
    <source>
        <dbReference type="ARBA" id="ARBA00022691"/>
    </source>
</evidence>
<dbReference type="EMBL" id="LICA01000025">
    <property type="protein sequence ID" value="KRO96962.1"/>
    <property type="molecule type" value="Genomic_DNA"/>
</dbReference>
<protein>
    <recommendedName>
        <fullName evidence="10">FAD dependent oxidoreductase domain-containing protein</fullName>
    </recommendedName>
</protein>
<dbReference type="GO" id="GO:0008033">
    <property type="term" value="P:tRNA processing"/>
    <property type="evidence" value="ECO:0007669"/>
    <property type="project" value="UniProtKB-KW"/>
</dbReference>
<dbReference type="GO" id="GO:0032259">
    <property type="term" value="P:methylation"/>
    <property type="evidence" value="ECO:0007669"/>
    <property type="project" value="UniProtKB-KW"/>
</dbReference>
<keyword evidence="6" id="KW-0819">tRNA processing</keyword>
<evidence type="ECO:0000256" key="6">
    <source>
        <dbReference type="ARBA" id="ARBA00022694"/>
    </source>
</evidence>
<feature type="domain" description="FAD dependent oxidoreductase" evidence="10">
    <location>
        <begin position="11"/>
        <end position="378"/>
    </location>
</feature>
<keyword evidence="3" id="KW-0285">Flavoprotein</keyword>
<evidence type="ECO:0000256" key="7">
    <source>
        <dbReference type="ARBA" id="ARBA00022827"/>
    </source>
</evidence>
<gene>
    <name evidence="11" type="ORF">ABS24_09605</name>
</gene>
<dbReference type="PANTHER" id="PTHR13847:SF283">
    <property type="entry name" value="TRNA 5-METHYLAMINOMETHYL-2-THIOURIDINE BIOSYNTHESIS BIFUNCTIONAL PROTEIN MNMC"/>
    <property type="match status" value="1"/>
</dbReference>
<dbReference type="GO" id="GO:0016645">
    <property type="term" value="F:oxidoreductase activity, acting on the CH-NH group of donors"/>
    <property type="evidence" value="ECO:0007669"/>
    <property type="project" value="InterPro"/>
</dbReference>
<dbReference type="SUPFAM" id="SSF51905">
    <property type="entry name" value="FAD/NAD(P)-binding domain"/>
    <property type="match status" value="1"/>
</dbReference>
<evidence type="ECO:0000313" key="11">
    <source>
        <dbReference type="EMBL" id="KRO96962.1"/>
    </source>
</evidence>
<sequence>MRRLSGRDQEVTIIGAGIAGCTTAVALTKRGFKVKVLDRHTLAGQGGSGNSQAIVYPKLSPRDEVLPRINLRALMFASRYYAPFWKHGLGQQCGVICLPENPKIAEDFIQISQRFSDCEDFVQLLKNNQLCDYSGIALESSLGLFFPQLGWLPPAIICQQLLEDHKIPLINTDIDHFKHQLSDNRWHLFDTSGKLAHSTDILVLATAYGCQTFEQTKALPVTQLRGQISQLPAQAKTKSLKTIICGEGYITPALDNYHSCGATYNKGLFSTELRAEDHEMNIAQMRQTDSGLDDALDNLSVINMPGRANFRCTTKDYLPIVGPVPNFSSMIEDFGFLRRDARVNSIMKGNYLPNLYINCGMGSRGLSYAPFTAELLASQISQQIPSLERELIQGMHPARFLIRDLKKKRL</sequence>
<evidence type="ECO:0000256" key="2">
    <source>
        <dbReference type="ARBA" id="ARBA00022603"/>
    </source>
</evidence>
<organism evidence="11 12">
    <name type="scientific">SAR92 bacterium BACL26 MAG-121220-bin70</name>
    <dbReference type="NCBI Taxonomy" id="1655626"/>
    <lineage>
        <taxon>Bacteria</taxon>
        <taxon>Pseudomonadati</taxon>
        <taxon>Pseudomonadota</taxon>
        <taxon>Gammaproteobacteria</taxon>
        <taxon>Cellvibrionales</taxon>
        <taxon>Porticoccaceae</taxon>
        <taxon>SAR92 clade</taxon>
    </lineage>
</organism>
<comment type="caution">
    <text evidence="11">The sequence shown here is derived from an EMBL/GenBank/DDBJ whole genome shotgun (WGS) entry which is preliminary data.</text>
</comment>
<evidence type="ECO:0000256" key="3">
    <source>
        <dbReference type="ARBA" id="ARBA00022630"/>
    </source>
</evidence>
<dbReference type="GO" id="GO:0005737">
    <property type="term" value="C:cytoplasm"/>
    <property type="evidence" value="ECO:0007669"/>
    <property type="project" value="TreeGrafter"/>
</dbReference>
<dbReference type="Gene3D" id="3.50.50.60">
    <property type="entry name" value="FAD/NAD(P)-binding domain"/>
    <property type="match status" value="1"/>
</dbReference>
<accession>A0A0R2UGK6</accession>
<keyword evidence="9" id="KW-0511">Multifunctional enzyme</keyword>
<keyword evidence="8" id="KW-0560">Oxidoreductase</keyword>
<dbReference type="Proteomes" id="UP000051213">
    <property type="component" value="Unassembled WGS sequence"/>
</dbReference>
<keyword evidence="7" id="KW-0274">FAD</keyword>